<dbReference type="Proteomes" id="UP000629963">
    <property type="component" value="Unassembled WGS sequence"/>
</dbReference>
<reference evidence="2 3" key="1">
    <citation type="submission" date="2020-08" db="EMBL/GenBank/DDBJ databases">
        <title>Description of novel Flavobacterium F-380 isolate.</title>
        <authorList>
            <person name="Saticioglu I.B."/>
            <person name="Duman M."/>
            <person name="Altun S."/>
        </authorList>
    </citation>
    <scope>NUCLEOTIDE SEQUENCE [LARGE SCALE GENOMIC DNA]</scope>
    <source>
        <strain evidence="2 3">F-380</strain>
    </source>
</reference>
<dbReference type="PANTHER" id="PTHR33886:SF8">
    <property type="entry name" value="UNSATURATED RHAMNOGALACTURONAN HYDROLASE (EUROFUNG)"/>
    <property type="match status" value="1"/>
</dbReference>
<accession>A0ABR7J9D7</accession>
<name>A0ABR7J9D7_9FLAO</name>
<dbReference type="InterPro" id="IPR008928">
    <property type="entry name" value="6-hairpin_glycosidase_sf"/>
</dbReference>
<dbReference type="InterPro" id="IPR052043">
    <property type="entry name" value="PolySaccharide_Degr_Enz"/>
</dbReference>
<sequence length="400" mass="46055">MFSSILKPTFFYKYLILSLLFSSLKISGQMTIVKSQKWSERAAISVMNNYPKAWQIDDNKKPKWDYKMGFLLFAFDKLYQKTNNSTYLSYIKEYTDELIESSGEIKGYNVSDYNIDFVNPGNVLFTLYDVTKEEKYNQVMLQLRDQIKNQPRTASGGFWHKQIYPNQMWVDGLYMAEPFYTRYTVGYENADSLDDIALQFSLVHDHFTDERTGLLYQCWDESKQMAWADPKTGTSPTIWGRGIGWYMMALVDVLDYYPKNHPKQKLLVSYLKEIAQSVLRYKTNSGLWYQVTDKPMLKGNYLESSASAMFIYAYSKAANNGYLSSKYKKQAQTSFVTFIKEFVSVDEKGNLNIKNVSPSIGLGGNPFRDGSNAYYITGRPKENGSPALAAFILSAIELDK</sequence>
<protein>
    <submittedName>
        <fullName evidence="2">Glycoside hydrolase family 88 protein</fullName>
    </submittedName>
</protein>
<keyword evidence="3" id="KW-1185">Reference proteome</keyword>
<dbReference type="InterPro" id="IPR010905">
    <property type="entry name" value="Glyco_hydro_88"/>
</dbReference>
<dbReference type="Gene3D" id="1.50.10.10">
    <property type="match status" value="1"/>
</dbReference>
<dbReference type="PANTHER" id="PTHR33886">
    <property type="entry name" value="UNSATURATED RHAMNOGALACTURONAN HYDROLASE (EUROFUNG)"/>
    <property type="match status" value="1"/>
</dbReference>
<proteinExistence type="predicted"/>
<organism evidence="2 3">
    <name type="scientific">Flavobacterium kayseriense</name>
    <dbReference type="NCBI Taxonomy" id="2764714"/>
    <lineage>
        <taxon>Bacteria</taxon>
        <taxon>Pseudomonadati</taxon>
        <taxon>Bacteroidota</taxon>
        <taxon>Flavobacteriia</taxon>
        <taxon>Flavobacteriales</taxon>
        <taxon>Flavobacteriaceae</taxon>
        <taxon>Flavobacterium</taxon>
    </lineage>
</organism>
<dbReference type="GO" id="GO:0016787">
    <property type="term" value="F:hydrolase activity"/>
    <property type="evidence" value="ECO:0007669"/>
    <property type="project" value="UniProtKB-KW"/>
</dbReference>
<dbReference type="SUPFAM" id="SSF48208">
    <property type="entry name" value="Six-hairpin glycosidases"/>
    <property type="match status" value="1"/>
</dbReference>
<keyword evidence="1 2" id="KW-0378">Hydrolase</keyword>
<dbReference type="EMBL" id="JACRUJ010000004">
    <property type="protein sequence ID" value="MBC5842091.1"/>
    <property type="molecule type" value="Genomic_DNA"/>
</dbReference>
<evidence type="ECO:0000313" key="3">
    <source>
        <dbReference type="Proteomes" id="UP000629963"/>
    </source>
</evidence>
<comment type="caution">
    <text evidence="2">The sequence shown here is derived from an EMBL/GenBank/DDBJ whole genome shotgun (WGS) entry which is preliminary data.</text>
</comment>
<dbReference type="InterPro" id="IPR012341">
    <property type="entry name" value="6hp_glycosidase-like_sf"/>
</dbReference>
<dbReference type="Pfam" id="PF07470">
    <property type="entry name" value="Glyco_hydro_88"/>
    <property type="match status" value="1"/>
</dbReference>
<evidence type="ECO:0000313" key="2">
    <source>
        <dbReference type="EMBL" id="MBC5842091.1"/>
    </source>
</evidence>
<evidence type="ECO:0000256" key="1">
    <source>
        <dbReference type="ARBA" id="ARBA00022801"/>
    </source>
</evidence>
<gene>
    <name evidence="2" type="ORF">H8R23_11800</name>
</gene>